<feature type="compositionally biased region" description="Acidic residues" evidence="1">
    <location>
        <begin position="34"/>
        <end position="46"/>
    </location>
</feature>
<feature type="compositionally biased region" description="Acidic residues" evidence="1">
    <location>
        <begin position="108"/>
        <end position="120"/>
    </location>
</feature>
<sequence length="287" mass="32717">MQDLDVEEAEYEEGLDEEHNEKIQDAASDVKAEFEEDADFEEDEGEENKFQDVDSDVEADFDEDDKRGNDKEENDDKFQDVDSDVEAEMEAEENVKEGNEKENKFQDVDSEVEADFDEDDKGGNDKEENDDNFQDVDSDVEAEMDAEENAKEDNEKEEDNQNVDSDIEAEKEQEPIGSDLSKEPEAESELVKNFESKGLEDIELKADTKLSALQCEKARDPILATPKEKETSLRMFNLAKTFQQKLDIVKNGFPTSLVPNNVAGKPHTDLNFRTCSKWFKHLDNKTG</sequence>
<feature type="compositionally biased region" description="Basic and acidic residues" evidence="1">
    <location>
        <begin position="93"/>
        <end position="107"/>
    </location>
</feature>
<feature type="compositionally biased region" description="Acidic residues" evidence="1">
    <location>
        <begin position="1"/>
        <end position="16"/>
    </location>
</feature>
<feature type="compositionally biased region" description="Basic and acidic residues" evidence="1">
    <location>
        <begin position="64"/>
        <end position="80"/>
    </location>
</feature>
<proteinExistence type="predicted"/>
<keyword evidence="3" id="KW-1185">Reference proteome</keyword>
<feature type="region of interest" description="Disordered" evidence="1">
    <location>
        <begin position="1"/>
        <end position="191"/>
    </location>
</feature>
<accession>A0A9W7FA34</accession>
<organism evidence="2 3">
    <name type="scientific">Triparma verrucosa</name>
    <dbReference type="NCBI Taxonomy" id="1606542"/>
    <lineage>
        <taxon>Eukaryota</taxon>
        <taxon>Sar</taxon>
        <taxon>Stramenopiles</taxon>
        <taxon>Ochrophyta</taxon>
        <taxon>Bolidophyceae</taxon>
        <taxon>Parmales</taxon>
        <taxon>Triparmaceae</taxon>
        <taxon>Triparma</taxon>
    </lineage>
</organism>
<feature type="compositionally biased region" description="Acidic residues" evidence="1">
    <location>
        <begin position="155"/>
        <end position="167"/>
    </location>
</feature>
<gene>
    <name evidence="2" type="ORF">TrVE_jg7687</name>
</gene>
<feature type="compositionally biased region" description="Basic and acidic residues" evidence="1">
    <location>
        <begin position="168"/>
        <end position="191"/>
    </location>
</feature>
<evidence type="ECO:0000313" key="3">
    <source>
        <dbReference type="Proteomes" id="UP001165160"/>
    </source>
</evidence>
<dbReference type="EMBL" id="BRXX01000345">
    <property type="protein sequence ID" value="GMI06319.1"/>
    <property type="molecule type" value="Genomic_DNA"/>
</dbReference>
<protein>
    <submittedName>
        <fullName evidence="2">Uncharacterized protein</fullName>
    </submittedName>
</protein>
<feature type="compositionally biased region" description="Basic and acidic residues" evidence="1">
    <location>
        <begin position="17"/>
        <end position="33"/>
    </location>
</feature>
<feature type="compositionally biased region" description="Acidic residues" evidence="1">
    <location>
        <begin position="81"/>
        <end position="92"/>
    </location>
</feature>
<comment type="caution">
    <text evidence="2">The sequence shown here is derived from an EMBL/GenBank/DDBJ whole genome shotgun (WGS) entry which is preliminary data.</text>
</comment>
<evidence type="ECO:0000256" key="1">
    <source>
        <dbReference type="SAM" id="MobiDB-lite"/>
    </source>
</evidence>
<feature type="compositionally biased region" description="Acidic residues" evidence="1">
    <location>
        <begin position="127"/>
        <end position="147"/>
    </location>
</feature>
<dbReference type="AlphaFoldDB" id="A0A9W7FA34"/>
<name>A0A9W7FA34_9STRA</name>
<evidence type="ECO:0000313" key="2">
    <source>
        <dbReference type="EMBL" id="GMI06319.1"/>
    </source>
</evidence>
<reference evidence="3" key="1">
    <citation type="journal article" date="2023" name="Commun. Biol.">
        <title>Genome analysis of Parmales, the sister group of diatoms, reveals the evolutionary specialization of diatoms from phago-mixotrophs to photoautotrophs.</title>
        <authorList>
            <person name="Ban H."/>
            <person name="Sato S."/>
            <person name="Yoshikawa S."/>
            <person name="Yamada K."/>
            <person name="Nakamura Y."/>
            <person name="Ichinomiya M."/>
            <person name="Sato N."/>
            <person name="Blanc-Mathieu R."/>
            <person name="Endo H."/>
            <person name="Kuwata A."/>
            <person name="Ogata H."/>
        </authorList>
    </citation>
    <scope>NUCLEOTIDE SEQUENCE [LARGE SCALE GENOMIC DNA]</scope>
    <source>
        <strain evidence="3">NIES 3699</strain>
    </source>
</reference>
<feature type="compositionally biased region" description="Acidic residues" evidence="1">
    <location>
        <begin position="53"/>
        <end position="63"/>
    </location>
</feature>
<dbReference type="Proteomes" id="UP001165160">
    <property type="component" value="Unassembled WGS sequence"/>
</dbReference>